<reference evidence="1 2" key="1">
    <citation type="submission" date="2024-02" db="EMBL/GenBank/DDBJ databases">
        <title>Deinococcus caeni NBRC 101312.</title>
        <authorList>
            <person name="Ichikawa N."/>
            <person name="Katano-Makiyama Y."/>
            <person name="Hidaka K."/>
        </authorList>
    </citation>
    <scope>NUCLEOTIDE SEQUENCE [LARGE SCALE GENOMIC DNA]</scope>
    <source>
        <strain evidence="1 2">NBRC 101312</strain>
    </source>
</reference>
<proteinExistence type="predicted"/>
<dbReference type="RefSeq" id="WP_345444931.1">
    <property type="nucleotide sequence ID" value="NZ_BAABQU010000020.1"/>
</dbReference>
<protein>
    <recommendedName>
        <fullName evidence="3">Condensation domain-containing protein</fullName>
    </recommendedName>
</protein>
<gene>
    <name evidence="1" type="ORF">Dcae01_01895</name>
</gene>
<dbReference type="Gene3D" id="3.30.559.30">
    <property type="entry name" value="Nonribosomal peptide synthetase, condensation domain"/>
    <property type="match status" value="1"/>
</dbReference>
<evidence type="ECO:0000313" key="1">
    <source>
        <dbReference type="EMBL" id="GAA5440382.1"/>
    </source>
</evidence>
<dbReference type="Proteomes" id="UP001423409">
    <property type="component" value="Unassembled WGS sequence"/>
</dbReference>
<sequence>MLRLGSAAARVPCMIMNLLPLRVNVGPHDSLRTLATQVREARTRTPATATSTCGPT</sequence>
<comment type="caution">
    <text evidence="1">The sequence shown here is derived from an EMBL/GenBank/DDBJ whole genome shotgun (WGS) entry which is preliminary data.</text>
</comment>
<evidence type="ECO:0000313" key="2">
    <source>
        <dbReference type="Proteomes" id="UP001423409"/>
    </source>
</evidence>
<name>A0ABP9UH62_9DEIO</name>
<accession>A0ABP9UH62</accession>
<evidence type="ECO:0008006" key="3">
    <source>
        <dbReference type="Google" id="ProtNLM"/>
    </source>
</evidence>
<keyword evidence="2" id="KW-1185">Reference proteome</keyword>
<dbReference type="EMBL" id="BAABQU010000020">
    <property type="protein sequence ID" value="GAA5440382.1"/>
    <property type="molecule type" value="Genomic_DNA"/>
</dbReference>
<organism evidence="1 2">
    <name type="scientific">Deinococcus caeni</name>
    <dbReference type="NCBI Taxonomy" id="569127"/>
    <lineage>
        <taxon>Bacteria</taxon>
        <taxon>Thermotogati</taxon>
        <taxon>Deinococcota</taxon>
        <taxon>Deinococci</taxon>
        <taxon>Deinococcales</taxon>
        <taxon>Deinococcaceae</taxon>
        <taxon>Deinococcus</taxon>
    </lineage>
</organism>